<feature type="region of interest" description="Disordered" evidence="1">
    <location>
        <begin position="425"/>
        <end position="456"/>
    </location>
</feature>
<protein>
    <recommendedName>
        <fullName evidence="4">Calcineurin-like phosphoesterase domain-containing protein</fullName>
    </recommendedName>
</protein>
<dbReference type="EMBL" id="BRXU01000013">
    <property type="protein sequence ID" value="GLC55668.1"/>
    <property type="molecule type" value="Genomic_DNA"/>
</dbReference>
<evidence type="ECO:0000313" key="3">
    <source>
        <dbReference type="Proteomes" id="UP001165080"/>
    </source>
</evidence>
<evidence type="ECO:0000256" key="1">
    <source>
        <dbReference type="SAM" id="MobiDB-lite"/>
    </source>
</evidence>
<dbReference type="PANTHER" id="PTHR46546">
    <property type="entry name" value="SHEWANELLA-LIKE PROTEIN PHOSPHATASE 1"/>
    <property type="match status" value="1"/>
</dbReference>
<dbReference type="PANTHER" id="PTHR46546:SF4">
    <property type="entry name" value="SHEWANELLA-LIKE PROTEIN PHOSPHATASE 1"/>
    <property type="match status" value="1"/>
</dbReference>
<dbReference type="InterPro" id="IPR029052">
    <property type="entry name" value="Metallo-depent_PP-like"/>
</dbReference>
<gene>
    <name evidence="2" type="primary">PLEST001929</name>
    <name evidence="2" type="ORF">PLESTB_001012700</name>
</gene>
<feature type="region of interest" description="Disordered" evidence="1">
    <location>
        <begin position="319"/>
        <end position="363"/>
    </location>
</feature>
<keyword evidence="3" id="KW-1185">Reference proteome</keyword>
<reference evidence="2 3" key="1">
    <citation type="journal article" date="2023" name="Commun. Biol.">
        <title>Reorganization of the ancestral sex-determining regions during the evolution of trioecy in Pleodorina starrii.</title>
        <authorList>
            <person name="Takahashi K."/>
            <person name="Suzuki S."/>
            <person name="Kawai-Toyooka H."/>
            <person name="Yamamoto K."/>
            <person name="Hamaji T."/>
            <person name="Ootsuki R."/>
            <person name="Yamaguchi H."/>
            <person name="Kawachi M."/>
            <person name="Higashiyama T."/>
            <person name="Nozaki H."/>
        </authorList>
    </citation>
    <scope>NUCLEOTIDE SEQUENCE [LARGE SCALE GENOMIC DNA]</scope>
    <source>
        <strain evidence="2 3">NIES-4479</strain>
    </source>
</reference>
<dbReference type="SUPFAM" id="SSF56300">
    <property type="entry name" value="Metallo-dependent phosphatases"/>
    <property type="match status" value="2"/>
</dbReference>
<name>A0A9W6BPD1_9CHLO</name>
<feature type="compositionally biased region" description="Acidic residues" evidence="1">
    <location>
        <begin position="350"/>
        <end position="360"/>
    </location>
</feature>
<evidence type="ECO:0000313" key="2">
    <source>
        <dbReference type="EMBL" id="GLC55668.1"/>
    </source>
</evidence>
<feature type="region of interest" description="Disordered" evidence="1">
    <location>
        <begin position="87"/>
        <end position="150"/>
    </location>
</feature>
<dbReference type="Gene3D" id="3.60.21.10">
    <property type="match status" value="2"/>
</dbReference>
<organism evidence="2 3">
    <name type="scientific">Pleodorina starrii</name>
    <dbReference type="NCBI Taxonomy" id="330485"/>
    <lineage>
        <taxon>Eukaryota</taxon>
        <taxon>Viridiplantae</taxon>
        <taxon>Chlorophyta</taxon>
        <taxon>core chlorophytes</taxon>
        <taxon>Chlorophyceae</taxon>
        <taxon>CS clade</taxon>
        <taxon>Chlamydomonadales</taxon>
        <taxon>Volvocaceae</taxon>
        <taxon>Pleodorina</taxon>
    </lineage>
</organism>
<proteinExistence type="predicted"/>
<evidence type="ECO:0008006" key="4">
    <source>
        <dbReference type="Google" id="ProtNLM"/>
    </source>
</evidence>
<comment type="caution">
    <text evidence="2">The sequence shown here is derived from an EMBL/GenBank/DDBJ whole genome shotgun (WGS) entry which is preliminary data.</text>
</comment>
<accession>A0A9W6BPD1</accession>
<feature type="compositionally biased region" description="Basic and acidic residues" evidence="1">
    <location>
        <begin position="327"/>
        <end position="343"/>
    </location>
</feature>
<sequence length="700" mass="72869">MQSEPVLVTSHGRMGLSCWSATRYCIAATLLVLVVGRMLLVPYSGAPSTGRADSITSDDKFLQDLPLPDYPPGLDLSARFALLFGSHGGGSEADPATHQRHHHQHHQQLQQQQQQTGPDGASSSAAVAARTTLGSASGSPSSASATRRTSPSRLVLLPDLHGDGPQALRALQLAGLVAQQPTADTSAPEAEAEAEAEAWRPSAWRWAGGDAVLVQLGDVVDRGPDSLALLGLMERLRVQARAAGGEVVQLLGNHELMNIFHDFRYVSPTELEALAEAGSVPPEWLGSEAEAEAEAGSAAAAAAAALAAAADGRRLAAGGGDAGLALGKEERRGGKDTRTRDAAEAAAAAAEEEEEMEDDKDVSLQVETAAVERGSAADRELLLIGGNHQETATAAATTTAATATAAAEGKVDAAAAIAENGTRAGVGPHRRQLHQQQQQQHQRDRQGQGQRQRQHQSLLSGLDIWRDALAAEAPLGRQIRQRALAAIVDAGGCRILAVHAGAFPWMLRAVEKLLEAGSGPGGEAAAAAAAASAAAGEEAEAEVEVEVVGSSGGMLHPEQYVAAWNAAVAAALRSCQGRSCRRQRSGQNGQDQYERARGALADMLLGGEGAVWSRRYMRSPPKEVCGEVAEVVRRLGVERVVVGHTVQQGGRVSSRCGGRLLMADVGLSRAIAGEMAVLHCSAGRLDVMYGSGQVERVAMS</sequence>
<dbReference type="AlphaFoldDB" id="A0A9W6BPD1"/>
<dbReference type="Proteomes" id="UP001165080">
    <property type="component" value="Unassembled WGS sequence"/>
</dbReference>
<feature type="compositionally biased region" description="Low complexity" evidence="1">
    <location>
        <begin position="107"/>
        <end position="150"/>
    </location>
</feature>